<sequence length="466" mass="54279">MDKATEYGLEIYRELNNKIKYYKDEPKNLEEIKSRVKNLVEKLLEESENYRVQLEEFSLQLEAQVEELSKLYEELTAVLDIGKILHETLDPRTSMNKILERIKDIITYDDIVVGEFSDFPPRKDFKIIHADFNSLDFEKTVQFIDYLNESNKIKPLIFEKNPLTKEEIPIMFIPIESRIKVWGFFLFYGSKKGIFTAGNRKIMESISEQIAFSYDTLDFLNKKIEQEKLGEQLRIASEIQKSLLPKEIPQFENIDIEAFYRPAYDIGGDYYDVVNLGDKVFLVLADVSGKSVPAALIMTSFRSILRHELEKDHNLTTIVSNLNDYISKEIPQDRFVTSIFMMLDYKNKTIEMINCGHNPTLILKDGELLTFDAEYMPIGIMEGFIFESQKLYYENNINVALYTDGVTEARNENGDEFELERLIKIFKETKDTTSKETIRTIINELDKFVGKASQHDDTTIMIIKSK</sequence>
<keyword evidence="5" id="KW-1185">Reference proteome</keyword>
<dbReference type="EMBL" id="CP069362">
    <property type="protein sequence ID" value="WGS65427.1"/>
    <property type="molecule type" value="Genomic_DNA"/>
</dbReference>
<dbReference type="InterPro" id="IPR036457">
    <property type="entry name" value="PPM-type-like_dom_sf"/>
</dbReference>
<accession>A0ABY8PS25</accession>
<dbReference type="SUPFAM" id="SSF81606">
    <property type="entry name" value="PP2C-like"/>
    <property type="match status" value="1"/>
</dbReference>
<name>A0ABY8PS25_9BACT</name>
<evidence type="ECO:0000313" key="4">
    <source>
        <dbReference type="EMBL" id="WGS65427.1"/>
    </source>
</evidence>
<dbReference type="SMART" id="SM00331">
    <property type="entry name" value="PP2C_SIG"/>
    <property type="match status" value="1"/>
</dbReference>
<feature type="coiled-coil region" evidence="2">
    <location>
        <begin position="29"/>
        <end position="78"/>
    </location>
</feature>
<dbReference type="Gene3D" id="3.60.40.10">
    <property type="entry name" value="PPM-type phosphatase domain"/>
    <property type="match status" value="1"/>
</dbReference>
<dbReference type="InterPro" id="IPR001932">
    <property type="entry name" value="PPM-type_phosphatase-like_dom"/>
</dbReference>
<dbReference type="InterPro" id="IPR052016">
    <property type="entry name" value="Bact_Sigma-Reg"/>
</dbReference>
<evidence type="ECO:0000259" key="3">
    <source>
        <dbReference type="SMART" id="SM00331"/>
    </source>
</evidence>
<dbReference type="RefSeq" id="WP_280999846.1">
    <property type="nucleotide sequence ID" value="NZ_CP069362.1"/>
</dbReference>
<feature type="domain" description="PPM-type phosphatase" evidence="3">
    <location>
        <begin position="251"/>
        <end position="465"/>
    </location>
</feature>
<protein>
    <submittedName>
        <fullName evidence="4">SpoIIE family protein phosphatase</fullName>
    </submittedName>
</protein>
<keyword evidence="1" id="KW-0378">Hydrolase</keyword>
<keyword evidence="2" id="KW-0175">Coiled coil</keyword>
<evidence type="ECO:0000256" key="1">
    <source>
        <dbReference type="ARBA" id="ARBA00022801"/>
    </source>
</evidence>
<dbReference type="SUPFAM" id="SSF55781">
    <property type="entry name" value="GAF domain-like"/>
    <property type="match status" value="1"/>
</dbReference>
<dbReference type="PANTHER" id="PTHR43156">
    <property type="entry name" value="STAGE II SPORULATION PROTEIN E-RELATED"/>
    <property type="match status" value="1"/>
</dbReference>
<dbReference type="Pfam" id="PF07228">
    <property type="entry name" value="SpoIIE"/>
    <property type="match status" value="1"/>
</dbReference>
<evidence type="ECO:0000256" key="2">
    <source>
        <dbReference type="SAM" id="Coils"/>
    </source>
</evidence>
<reference evidence="4 5" key="1">
    <citation type="submission" date="2021-02" db="EMBL/GenBank/DDBJ databases">
        <title>Characterization of Marinitoga sp. nov. str. BP5-C20A.</title>
        <authorList>
            <person name="Erauso G."/>
            <person name="Postec A."/>
        </authorList>
    </citation>
    <scope>NUCLEOTIDE SEQUENCE [LARGE SCALE GENOMIC DNA]</scope>
    <source>
        <strain evidence="4 5">BP5-C20A</strain>
    </source>
</reference>
<organism evidence="4 5">
    <name type="scientific">Marinitoga aeolica</name>
    <dbReference type="NCBI Taxonomy" id="2809031"/>
    <lineage>
        <taxon>Bacteria</taxon>
        <taxon>Thermotogati</taxon>
        <taxon>Thermotogota</taxon>
        <taxon>Thermotogae</taxon>
        <taxon>Petrotogales</taxon>
        <taxon>Petrotogaceae</taxon>
        <taxon>Marinitoga</taxon>
    </lineage>
</organism>
<evidence type="ECO:0000313" key="5">
    <source>
        <dbReference type="Proteomes" id="UP001232493"/>
    </source>
</evidence>
<proteinExistence type="predicted"/>
<dbReference type="PANTHER" id="PTHR43156:SF2">
    <property type="entry name" value="STAGE II SPORULATION PROTEIN E"/>
    <property type="match status" value="1"/>
</dbReference>
<gene>
    <name evidence="4" type="ORF">JRV97_02395</name>
</gene>
<dbReference type="Proteomes" id="UP001232493">
    <property type="component" value="Chromosome"/>
</dbReference>